<keyword evidence="4 5" id="KW-0472">Membrane</keyword>
<dbReference type="Pfam" id="PF03699">
    <property type="entry name" value="UPF0182"/>
    <property type="match status" value="1"/>
</dbReference>
<evidence type="ECO:0000313" key="8">
    <source>
        <dbReference type="Proteomes" id="UP001589862"/>
    </source>
</evidence>
<feature type="region of interest" description="Disordered" evidence="6">
    <location>
        <begin position="917"/>
        <end position="946"/>
    </location>
</feature>
<dbReference type="HAMAP" id="MF_01600">
    <property type="entry name" value="UPF0182"/>
    <property type="match status" value="1"/>
</dbReference>
<feature type="compositionally biased region" description="Low complexity" evidence="6">
    <location>
        <begin position="917"/>
        <end position="934"/>
    </location>
</feature>
<evidence type="ECO:0000256" key="3">
    <source>
        <dbReference type="ARBA" id="ARBA00022989"/>
    </source>
</evidence>
<feature type="compositionally biased region" description="Acidic residues" evidence="6">
    <location>
        <begin position="1000"/>
        <end position="1016"/>
    </location>
</feature>
<organism evidence="7 8">
    <name type="scientific">Micrococcoides hystricis</name>
    <dbReference type="NCBI Taxonomy" id="1572761"/>
    <lineage>
        <taxon>Bacteria</taxon>
        <taxon>Bacillati</taxon>
        <taxon>Actinomycetota</taxon>
        <taxon>Actinomycetes</taxon>
        <taxon>Micrococcales</taxon>
        <taxon>Micrococcaceae</taxon>
        <taxon>Micrococcoides</taxon>
    </lineage>
</organism>
<reference evidence="7 8" key="1">
    <citation type="submission" date="2024-09" db="EMBL/GenBank/DDBJ databases">
        <authorList>
            <person name="Sun Q."/>
            <person name="Mori K."/>
        </authorList>
    </citation>
    <scope>NUCLEOTIDE SEQUENCE [LARGE SCALE GENOMIC DNA]</scope>
    <source>
        <strain evidence="7 8">NCAIM B.02604</strain>
    </source>
</reference>
<sequence length="1016" mass="111682">MSFGQSFSFGSGGRASGDGGSKPPGGSRPTGDNGGEKRSSKPSVLTLTVVILALLIGAFVMASGYYADILWFTQLGYEEVFWTSLVARIVIFLIAFAIMAGGVWASMSVAYRKRPVYSPGQMQDNLQRYQEQLAPLRRLIFIAAPLVLGVFAGTAMASSWQQVLLFINQEPFGQTDPEFGLDFSFYLNTLPFLKLLVGYLIAVTVIAGIAGILTHYIYGGIRITEQGKLVIAKAARIHIAVIALVFLLLQAATFWFDRYSTMLNQNERWAGAMYTDVHAVIPTKTILAIAAIIVGLLFIWTIMRNNWRIPLIGTAMLLITVLVAGGLYPMLIQQYQVNPTEKALEADYIQRNIDMTRFAYGMHELETDEYDAEVSAKRGALAKESENTKNIRILDPNLVTDAFGQLQQFRQYYTFPQVLAVDRYEIDGEVNDVVVAAREVTVDNQDSWVNQHITYTHGYGLVVAHTNQVTGKGAPDFLLEDIPTQGILGDDSTYEPRIYFGQNSPLYSVVGAPEGAEPRELDRPQTADQEVDTTYTFSGDGGPSVGNLLNRLVYAIKFQSTDLLLSQEVNEESQILYDRHPADRVKKVAPYLEIDSTVYPAIIDGRVKWIVDGYTTSNNFPYSKGEQLGAAIRDSLTREDPTRAGEINYIRNAVKATVDAYDGSVELYAWDDEDPILKAWQKTFPSTLKPYSEMSGELMSHVRYPEDMFKVQRELLGRYHVDRPASFYDNDDAWSVPADPTVKEGTTKVPPYYMSLQMPGSDKASFSLTTTYIPRRVEGQGRNRNVLYGFLSANGDAGNKAGEKADTYGQLSLLELPRNTTISGPGQVQADFDSQPVVSRELNLLRQGASNVTNGNLITLPVGGGILYVQPVYVRSTGGDSYPLLRKVLVSYGNQIGFADSLSEALDQVFEGASGAVTADGDGADGTEQTGGEDAAPGADQTNEQKLSRALRDANDAIQEGQEALAENDFTKYGQAQQKLTRAIEDAIEAENAINGTTEAPEEPVEEQPAEENTDN</sequence>
<feature type="transmembrane region" description="Helical" evidence="5">
    <location>
        <begin position="239"/>
        <end position="257"/>
    </location>
</feature>
<dbReference type="InterPro" id="IPR005372">
    <property type="entry name" value="UPF0182"/>
</dbReference>
<feature type="transmembrane region" description="Helical" evidence="5">
    <location>
        <begin position="277"/>
        <end position="299"/>
    </location>
</feature>
<proteinExistence type="inferred from homology"/>
<dbReference type="PANTHER" id="PTHR39344:SF1">
    <property type="entry name" value="UPF0182 PROTEIN SLL1060"/>
    <property type="match status" value="1"/>
</dbReference>
<keyword evidence="8" id="KW-1185">Reference proteome</keyword>
<feature type="region of interest" description="Disordered" evidence="6">
    <location>
        <begin position="1"/>
        <end position="40"/>
    </location>
</feature>
<evidence type="ECO:0000256" key="4">
    <source>
        <dbReference type="ARBA" id="ARBA00023136"/>
    </source>
</evidence>
<comment type="similarity">
    <text evidence="5">Belongs to the UPF0182 family.</text>
</comment>
<evidence type="ECO:0000256" key="5">
    <source>
        <dbReference type="HAMAP-Rule" id="MF_01600"/>
    </source>
</evidence>
<evidence type="ECO:0000256" key="1">
    <source>
        <dbReference type="ARBA" id="ARBA00022475"/>
    </source>
</evidence>
<protein>
    <recommendedName>
        <fullName evidence="5">UPF0182 protein ACFFFR_02985</fullName>
    </recommendedName>
</protein>
<feature type="region of interest" description="Disordered" evidence="6">
    <location>
        <begin position="987"/>
        <end position="1016"/>
    </location>
</feature>
<comment type="caution">
    <text evidence="7">The sequence shown here is derived from an EMBL/GenBank/DDBJ whole genome shotgun (WGS) entry which is preliminary data.</text>
</comment>
<comment type="subcellular location">
    <subcellularLocation>
        <location evidence="5">Cell membrane</location>
        <topology evidence="5">Multi-pass membrane protein</topology>
    </subcellularLocation>
</comment>
<keyword evidence="1 5" id="KW-1003">Cell membrane</keyword>
<feature type="transmembrane region" description="Helical" evidence="5">
    <location>
        <begin position="139"/>
        <end position="160"/>
    </location>
</feature>
<dbReference type="Proteomes" id="UP001589862">
    <property type="component" value="Unassembled WGS sequence"/>
</dbReference>
<dbReference type="PANTHER" id="PTHR39344">
    <property type="entry name" value="UPF0182 PROTEIN SLL1060"/>
    <property type="match status" value="1"/>
</dbReference>
<keyword evidence="2 5" id="KW-0812">Transmembrane</keyword>
<evidence type="ECO:0000256" key="6">
    <source>
        <dbReference type="SAM" id="MobiDB-lite"/>
    </source>
</evidence>
<feature type="transmembrane region" description="Helical" evidence="5">
    <location>
        <begin position="44"/>
        <end position="65"/>
    </location>
</feature>
<dbReference type="RefSeq" id="WP_377458043.1">
    <property type="nucleotide sequence ID" value="NZ_JBHLUB010000003.1"/>
</dbReference>
<feature type="compositionally biased region" description="Gly residues" evidence="6">
    <location>
        <begin position="10"/>
        <end position="23"/>
    </location>
</feature>
<name>A0ABV6P899_9MICC</name>
<accession>A0ABV6P899</accession>
<keyword evidence="3 5" id="KW-1133">Transmembrane helix</keyword>
<evidence type="ECO:0000313" key="7">
    <source>
        <dbReference type="EMBL" id="MFC0581356.1"/>
    </source>
</evidence>
<feature type="transmembrane region" description="Helical" evidence="5">
    <location>
        <begin position="85"/>
        <end position="105"/>
    </location>
</feature>
<dbReference type="EMBL" id="JBHLUB010000003">
    <property type="protein sequence ID" value="MFC0581356.1"/>
    <property type="molecule type" value="Genomic_DNA"/>
</dbReference>
<gene>
    <name evidence="7" type="ORF">ACFFFR_02985</name>
</gene>
<feature type="transmembrane region" description="Helical" evidence="5">
    <location>
        <begin position="196"/>
        <end position="218"/>
    </location>
</feature>
<evidence type="ECO:0000256" key="2">
    <source>
        <dbReference type="ARBA" id="ARBA00022692"/>
    </source>
</evidence>
<feature type="transmembrane region" description="Helical" evidence="5">
    <location>
        <begin position="311"/>
        <end position="331"/>
    </location>
</feature>